<dbReference type="InterPro" id="IPR003646">
    <property type="entry name" value="SH3-like_bac-type"/>
</dbReference>
<feature type="chain" id="PRO_5004915938" evidence="5">
    <location>
        <begin position="26"/>
        <end position="231"/>
    </location>
</feature>
<comment type="similarity">
    <text evidence="1">Belongs to the peptidase C40 family.</text>
</comment>
<dbReference type="GO" id="GO:0006508">
    <property type="term" value="P:proteolysis"/>
    <property type="evidence" value="ECO:0007669"/>
    <property type="project" value="UniProtKB-KW"/>
</dbReference>
<proteinExistence type="inferred from homology"/>
<dbReference type="EMBL" id="CP007452">
    <property type="protein sequence ID" value="AHM57017.1"/>
    <property type="molecule type" value="Genomic_DNA"/>
</dbReference>
<accession>W8TLE5</accession>
<dbReference type="PANTHER" id="PTHR47053">
    <property type="entry name" value="MUREIN DD-ENDOPEPTIDASE MEPH-RELATED"/>
    <property type="match status" value="1"/>
</dbReference>
<evidence type="ECO:0000259" key="6">
    <source>
        <dbReference type="PROSITE" id="PS51781"/>
    </source>
</evidence>
<evidence type="ECO:0000313" key="9">
    <source>
        <dbReference type="Proteomes" id="UP000019591"/>
    </source>
</evidence>
<dbReference type="OrthoDB" id="9808890at2"/>
<evidence type="ECO:0000313" key="8">
    <source>
        <dbReference type="EMBL" id="AHM57017.1"/>
    </source>
</evidence>
<dbReference type="InterPro" id="IPR000064">
    <property type="entry name" value="NLP_P60_dom"/>
</dbReference>
<evidence type="ECO:0000256" key="2">
    <source>
        <dbReference type="ARBA" id="ARBA00022670"/>
    </source>
</evidence>
<feature type="domain" description="NlpC/P60" evidence="7">
    <location>
        <begin position="107"/>
        <end position="231"/>
    </location>
</feature>
<dbReference type="eggNOG" id="COG0791">
    <property type="taxonomic scope" value="Bacteria"/>
</dbReference>
<keyword evidence="3" id="KW-0378">Hydrolase</keyword>
<keyword evidence="2" id="KW-0645">Protease</keyword>
<dbReference type="HOGENOM" id="CLU_016043_13_4_9"/>
<dbReference type="InterPro" id="IPR038765">
    <property type="entry name" value="Papain-like_cys_pep_sf"/>
</dbReference>
<dbReference type="STRING" id="1286171.EAL2_c17220"/>
<dbReference type="PANTHER" id="PTHR47053:SF1">
    <property type="entry name" value="MUREIN DD-ENDOPEPTIDASE MEPH-RELATED"/>
    <property type="match status" value="1"/>
</dbReference>
<dbReference type="Pfam" id="PF08239">
    <property type="entry name" value="SH3_3"/>
    <property type="match status" value="1"/>
</dbReference>
<name>W8TLE5_PEPAC</name>
<evidence type="ECO:0000256" key="4">
    <source>
        <dbReference type="ARBA" id="ARBA00022807"/>
    </source>
</evidence>
<keyword evidence="9" id="KW-1185">Reference proteome</keyword>
<dbReference type="Pfam" id="PF00877">
    <property type="entry name" value="NLPC_P60"/>
    <property type="match status" value="1"/>
</dbReference>
<dbReference type="SMART" id="SM00287">
    <property type="entry name" value="SH3b"/>
    <property type="match status" value="1"/>
</dbReference>
<dbReference type="GO" id="GO:0008234">
    <property type="term" value="F:cysteine-type peptidase activity"/>
    <property type="evidence" value="ECO:0007669"/>
    <property type="project" value="UniProtKB-KW"/>
</dbReference>
<dbReference type="KEGG" id="eac:EAL2_c17220"/>
<reference evidence="8 9" key="1">
    <citation type="journal article" date="2014" name="Genome Announc.">
        <title>Complete Genome Sequence of Amino Acid-Utilizing Eubacterium acidaminophilum al-2 (DSM 3953).</title>
        <authorList>
            <person name="Poehlein A."/>
            <person name="Andreesen J.R."/>
            <person name="Daniel R."/>
        </authorList>
    </citation>
    <scope>NUCLEOTIDE SEQUENCE [LARGE SCALE GENOMIC DNA]</scope>
    <source>
        <strain evidence="8 9">DSM 3953</strain>
    </source>
</reference>
<evidence type="ECO:0000256" key="5">
    <source>
        <dbReference type="SAM" id="SignalP"/>
    </source>
</evidence>
<evidence type="ECO:0000256" key="1">
    <source>
        <dbReference type="ARBA" id="ARBA00007074"/>
    </source>
</evidence>
<dbReference type="PATRIC" id="fig|1286171.3.peg.1681"/>
<dbReference type="AlphaFoldDB" id="W8TLE5"/>
<keyword evidence="4" id="KW-0788">Thiol protease</keyword>
<dbReference type="Gene3D" id="3.90.1720.10">
    <property type="entry name" value="endopeptidase domain like (from Nostoc punctiforme)"/>
    <property type="match status" value="1"/>
</dbReference>
<dbReference type="RefSeq" id="WP_025435981.1">
    <property type="nucleotide sequence ID" value="NZ_CP007452.1"/>
</dbReference>
<sequence length="231" mass="24772">MIKKILLSASLILMLLNMGISSGFAQEVPNAYVKVSSLNVRNGADINSQVIGKVVSGQKLEIIEQSGKWSKARLENGSIGWVYSEYISSNGSTYLQNSGSQVVSRGGSRSSSLMVVANAKLGAKYSRGAEGPDRFDCSGFVKYVYKEVFGKVLPHSSKSQSQLGSAVSREAVQTGDIVVFATAGSSSVNHSGIYMNDGKFIHASSYDGKVVISDMSSGHYYRAFRGARRLN</sequence>
<dbReference type="PROSITE" id="PS51781">
    <property type="entry name" value="SH3B"/>
    <property type="match status" value="1"/>
</dbReference>
<dbReference type="Proteomes" id="UP000019591">
    <property type="component" value="Chromosome"/>
</dbReference>
<dbReference type="Gene3D" id="2.30.30.40">
    <property type="entry name" value="SH3 Domains"/>
    <property type="match status" value="1"/>
</dbReference>
<gene>
    <name evidence="8" type="ORF">EAL2_c17220</name>
</gene>
<feature type="domain" description="SH3b" evidence="6">
    <location>
        <begin position="28"/>
        <end position="91"/>
    </location>
</feature>
<keyword evidence="5" id="KW-0732">Signal</keyword>
<evidence type="ECO:0000256" key="3">
    <source>
        <dbReference type="ARBA" id="ARBA00022801"/>
    </source>
</evidence>
<protein>
    <submittedName>
        <fullName evidence="8">NLP/P60 protein</fullName>
    </submittedName>
</protein>
<feature type="signal peptide" evidence="5">
    <location>
        <begin position="1"/>
        <end position="25"/>
    </location>
</feature>
<dbReference type="PROSITE" id="PS51935">
    <property type="entry name" value="NLPC_P60"/>
    <property type="match status" value="1"/>
</dbReference>
<evidence type="ECO:0000259" key="7">
    <source>
        <dbReference type="PROSITE" id="PS51935"/>
    </source>
</evidence>
<dbReference type="InterPro" id="IPR051202">
    <property type="entry name" value="Peptidase_C40"/>
</dbReference>
<organism evidence="8 9">
    <name type="scientific">Peptoclostridium acidaminophilum DSM 3953</name>
    <dbReference type="NCBI Taxonomy" id="1286171"/>
    <lineage>
        <taxon>Bacteria</taxon>
        <taxon>Bacillati</taxon>
        <taxon>Bacillota</taxon>
        <taxon>Clostridia</taxon>
        <taxon>Peptostreptococcales</taxon>
        <taxon>Peptoclostridiaceae</taxon>
        <taxon>Peptoclostridium</taxon>
    </lineage>
</organism>
<dbReference type="SUPFAM" id="SSF54001">
    <property type="entry name" value="Cysteine proteinases"/>
    <property type="match status" value="1"/>
</dbReference>